<dbReference type="STRING" id="411473.RUMCAL_00924"/>
<comment type="caution">
    <text evidence="1">The sequence shown here is derived from an EMBL/GenBank/DDBJ whole genome shotgun (WGS) entry which is preliminary data.</text>
</comment>
<accession>U2MBN0</accession>
<gene>
    <name evidence="1" type="ORF">RUMCAL_00924</name>
</gene>
<evidence type="ECO:0000313" key="1">
    <source>
        <dbReference type="EMBL" id="ERJ96708.1"/>
    </source>
</evidence>
<dbReference type="Proteomes" id="UP000016662">
    <property type="component" value="Unassembled WGS sequence"/>
</dbReference>
<dbReference type="AlphaFoldDB" id="U2MBN0"/>
<evidence type="ECO:0000313" key="2">
    <source>
        <dbReference type="Proteomes" id="UP000016662"/>
    </source>
</evidence>
<organism evidence="1 2">
    <name type="scientific">Ruminococcus callidus ATCC 27760</name>
    <dbReference type="NCBI Taxonomy" id="411473"/>
    <lineage>
        <taxon>Bacteria</taxon>
        <taxon>Bacillati</taxon>
        <taxon>Bacillota</taxon>
        <taxon>Clostridia</taxon>
        <taxon>Eubacteriales</taxon>
        <taxon>Oscillospiraceae</taxon>
        <taxon>Ruminococcus</taxon>
    </lineage>
</organism>
<sequence>MVELNKEFGFGEKRLRSVLDGVKDHFKLMDGVGILNHQYSTLDCLTYLQEKYGIDLDKELL</sequence>
<name>U2MBN0_9FIRM</name>
<protein>
    <submittedName>
        <fullName evidence="1">Uncharacterized protein</fullName>
    </submittedName>
</protein>
<proteinExistence type="predicted"/>
<reference evidence="1 2" key="1">
    <citation type="submission" date="2013-07" db="EMBL/GenBank/DDBJ databases">
        <authorList>
            <person name="Weinstock G."/>
            <person name="Sodergren E."/>
            <person name="Wylie T."/>
            <person name="Fulton L."/>
            <person name="Fulton R."/>
            <person name="Fronick C."/>
            <person name="O'Laughlin M."/>
            <person name="Godfrey J."/>
            <person name="Miner T."/>
            <person name="Herter B."/>
            <person name="Appelbaum E."/>
            <person name="Cordes M."/>
            <person name="Lek S."/>
            <person name="Wollam A."/>
            <person name="Pepin K.H."/>
            <person name="Palsikar V.B."/>
            <person name="Mitreva M."/>
            <person name="Wilson R.K."/>
        </authorList>
    </citation>
    <scope>NUCLEOTIDE SEQUENCE [LARGE SCALE GENOMIC DNA]</scope>
    <source>
        <strain evidence="1 2">ATCC 27760</strain>
    </source>
</reference>
<keyword evidence="2" id="KW-1185">Reference proteome</keyword>
<dbReference type="HOGENOM" id="CLU_2919958_0_0_9"/>
<dbReference type="EMBL" id="AWVF01000108">
    <property type="protein sequence ID" value="ERJ96708.1"/>
    <property type="molecule type" value="Genomic_DNA"/>
</dbReference>